<evidence type="ECO:0000313" key="1">
    <source>
        <dbReference type="EMBL" id="ORZ06449.1"/>
    </source>
</evidence>
<proteinExistence type="predicted"/>
<dbReference type="AlphaFoldDB" id="A0A1X2I069"/>
<gene>
    <name evidence="1" type="ORF">BCR42DRAFT_427163</name>
</gene>
<organism evidence="1 2">
    <name type="scientific">Absidia repens</name>
    <dbReference type="NCBI Taxonomy" id="90262"/>
    <lineage>
        <taxon>Eukaryota</taxon>
        <taxon>Fungi</taxon>
        <taxon>Fungi incertae sedis</taxon>
        <taxon>Mucoromycota</taxon>
        <taxon>Mucoromycotina</taxon>
        <taxon>Mucoromycetes</taxon>
        <taxon>Mucorales</taxon>
        <taxon>Cunninghamellaceae</taxon>
        <taxon>Absidia</taxon>
    </lineage>
</organism>
<dbReference type="EMBL" id="MCGE01000039">
    <property type="protein sequence ID" value="ORZ06449.1"/>
    <property type="molecule type" value="Genomic_DNA"/>
</dbReference>
<dbReference type="Proteomes" id="UP000193560">
    <property type="component" value="Unassembled WGS sequence"/>
</dbReference>
<sequence length="322" mass="38118">MDWSTRVWVISEYHIAKKKNNFKYWFLQLSAYEMEGMPFFKFDFTDPAFSSIVQKTDFLWRAPDDDPNPAHLSFHRLLIKQLTTQTFFEMMLKSKASKNEDRFYAILPQSKYKSKFNQVGHWKIDNMVSVKLKLFEIMDTNDKWNLLFMSGHEHSTNTYQVLPTFCASNIDWKIASAFGDTYPGNFSVHNNNSDNGSSSAITLQYNSNLRLYYLQLSPREYYMRKTTFCGNDLSDAPLQKAPLQNYLQIGKHSTIHVVRFYKYDLRGMTLSIERYQLNQNSIVLIGSFAENKWILCNYRLKDDDSKWDYRYNDYSGILFNIY</sequence>
<reference evidence="1 2" key="1">
    <citation type="submission" date="2016-07" db="EMBL/GenBank/DDBJ databases">
        <title>Pervasive Adenine N6-methylation of Active Genes in Fungi.</title>
        <authorList>
            <consortium name="DOE Joint Genome Institute"/>
            <person name="Mondo S.J."/>
            <person name="Dannebaum R.O."/>
            <person name="Kuo R.C."/>
            <person name="Labutti K."/>
            <person name="Haridas S."/>
            <person name="Kuo A."/>
            <person name="Salamov A."/>
            <person name="Ahrendt S.R."/>
            <person name="Lipzen A."/>
            <person name="Sullivan W."/>
            <person name="Andreopoulos W.B."/>
            <person name="Clum A."/>
            <person name="Lindquist E."/>
            <person name="Daum C."/>
            <person name="Ramamoorthy G.K."/>
            <person name="Gryganskyi A."/>
            <person name="Culley D."/>
            <person name="Magnuson J.K."/>
            <person name="James T.Y."/>
            <person name="O'Malley M.A."/>
            <person name="Stajich J.E."/>
            <person name="Spatafora J.W."/>
            <person name="Visel A."/>
            <person name="Grigoriev I.V."/>
        </authorList>
    </citation>
    <scope>NUCLEOTIDE SEQUENCE [LARGE SCALE GENOMIC DNA]</scope>
    <source>
        <strain evidence="1 2">NRRL 1336</strain>
    </source>
</reference>
<keyword evidence="2" id="KW-1185">Reference proteome</keyword>
<protein>
    <submittedName>
        <fullName evidence="1">Uncharacterized protein</fullName>
    </submittedName>
</protein>
<dbReference type="STRING" id="90262.A0A1X2I069"/>
<name>A0A1X2I069_9FUNG</name>
<evidence type="ECO:0000313" key="2">
    <source>
        <dbReference type="Proteomes" id="UP000193560"/>
    </source>
</evidence>
<comment type="caution">
    <text evidence="1">The sequence shown here is derived from an EMBL/GenBank/DDBJ whole genome shotgun (WGS) entry which is preliminary data.</text>
</comment>
<accession>A0A1X2I069</accession>